<name>A0A1B7NJP0_9EURO</name>
<gene>
    <name evidence="1" type="ORF">ACJ72_08841</name>
</gene>
<evidence type="ECO:0000313" key="2">
    <source>
        <dbReference type="Proteomes" id="UP000091918"/>
    </source>
</evidence>
<feature type="non-terminal residue" evidence="1">
    <location>
        <position position="1"/>
    </location>
</feature>
<dbReference type="EMBL" id="LGUA01004314">
    <property type="protein sequence ID" value="OAX76866.1"/>
    <property type="molecule type" value="Genomic_DNA"/>
</dbReference>
<comment type="caution">
    <text evidence="1">The sequence shown here is derived from an EMBL/GenBank/DDBJ whole genome shotgun (WGS) entry which is preliminary data.</text>
</comment>
<protein>
    <submittedName>
        <fullName evidence="1">Uncharacterized protein</fullName>
    </submittedName>
</protein>
<accession>A0A1B7NJP0</accession>
<reference evidence="1 2" key="1">
    <citation type="submission" date="2015-07" db="EMBL/GenBank/DDBJ databases">
        <title>Emmonsia species relationships and genome sequence.</title>
        <authorList>
            <person name="Cuomo C.A."/>
            <person name="Schwartz I.S."/>
            <person name="Kenyon C."/>
            <person name="de Hoog G.S."/>
            <person name="Govender N.P."/>
            <person name="Botha A."/>
            <person name="Moreno L."/>
            <person name="de Vries M."/>
            <person name="Munoz J.F."/>
            <person name="Stielow J.B."/>
        </authorList>
    </citation>
    <scope>NUCLEOTIDE SEQUENCE [LARGE SCALE GENOMIC DNA]</scope>
    <source>
        <strain evidence="1 2">CBS 136260</strain>
    </source>
</reference>
<organism evidence="1 2">
    <name type="scientific">Emergomyces africanus</name>
    <dbReference type="NCBI Taxonomy" id="1955775"/>
    <lineage>
        <taxon>Eukaryota</taxon>
        <taxon>Fungi</taxon>
        <taxon>Dikarya</taxon>
        <taxon>Ascomycota</taxon>
        <taxon>Pezizomycotina</taxon>
        <taxon>Eurotiomycetes</taxon>
        <taxon>Eurotiomycetidae</taxon>
        <taxon>Onygenales</taxon>
        <taxon>Ajellomycetaceae</taxon>
        <taxon>Emergomyces</taxon>
    </lineage>
</organism>
<keyword evidence="2" id="KW-1185">Reference proteome</keyword>
<sequence length="57" mass="6158">CDSDEYCRKQQPCINYSGGNLSLIFCARWALDGTCWTYLTESTAAAPPLPVATAAVN</sequence>
<dbReference type="AlphaFoldDB" id="A0A1B7NJP0"/>
<dbReference type="Proteomes" id="UP000091918">
    <property type="component" value="Unassembled WGS sequence"/>
</dbReference>
<proteinExistence type="predicted"/>
<evidence type="ECO:0000313" key="1">
    <source>
        <dbReference type="EMBL" id="OAX76866.1"/>
    </source>
</evidence>